<dbReference type="Proteomes" id="UP001501729">
    <property type="component" value="Unassembled WGS sequence"/>
</dbReference>
<comment type="caution">
    <text evidence="2">The sequence shown here is derived from an EMBL/GenBank/DDBJ whole genome shotgun (WGS) entry which is preliminary data.</text>
</comment>
<evidence type="ECO:0000313" key="3">
    <source>
        <dbReference type="Proteomes" id="UP001501729"/>
    </source>
</evidence>
<dbReference type="EMBL" id="BAABKX010000005">
    <property type="protein sequence ID" value="GAA5049452.1"/>
    <property type="molecule type" value="Genomic_DNA"/>
</dbReference>
<evidence type="ECO:0000313" key="2">
    <source>
        <dbReference type="EMBL" id="GAA5049452.1"/>
    </source>
</evidence>
<gene>
    <name evidence="2" type="ORF">GCM10025751_22260</name>
</gene>
<dbReference type="RefSeq" id="WP_390184978.1">
    <property type="nucleotide sequence ID" value="NZ_BAABKX010000005.1"/>
</dbReference>
<dbReference type="SUPFAM" id="SSF49785">
    <property type="entry name" value="Galactose-binding domain-like"/>
    <property type="match status" value="1"/>
</dbReference>
<dbReference type="InterPro" id="IPR013736">
    <property type="entry name" value="Xaa-Pro_dipept_C"/>
</dbReference>
<reference evidence="2 3" key="1">
    <citation type="journal article" date="2019" name="Int. J. Syst. Evol. Microbiol.">
        <title>The Global Catalogue of Microorganisms (GCM) 10K type strain sequencing project: providing services to taxonomists for standard genome sequencing and annotation.</title>
        <authorList>
            <consortium name="The Broad Institute Genomics Platform"/>
            <consortium name="The Broad Institute Genome Sequencing Center for Infectious Disease"/>
            <person name="Wu L."/>
            <person name="Ma J."/>
        </authorList>
    </citation>
    <scope>NUCLEOTIDE SEQUENCE [LARGE SCALE GENOMIC DNA]</scope>
    <source>
        <strain evidence="2 3">JCM 17504</strain>
    </source>
</reference>
<dbReference type="GO" id="GO:0008239">
    <property type="term" value="F:dipeptidyl-peptidase activity"/>
    <property type="evidence" value="ECO:0007669"/>
    <property type="project" value="InterPro"/>
</dbReference>
<dbReference type="Gene3D" id="2.60.120.260">
    <property type="entry name" value="Galactose-binding domain-like"/>
    <property type="match status" value="1"/>
</dbReference>
<proteinExistence type="predicted"/>
<sequence>MRIIFLSNYNINWGWVDPQNRKSLRTTFVIHPGTPYWINFNLQPDDYVFQPGHRIGIVVLSSDHYFTKRPPDSTGDTVISVDVKKITIPVPIVGGETALANALPEE</sequence>
<dbReference type="Pfam" id="PF08530">
    <property type="entry name" value="PepX_C"/>
    <property type="match status" value="1"/>
</dbReference>
<organism evidence="2 3">
    <name type="scientific">Haladaptatus pallidirubidus</name>
    <dbReference type="NCBI Taxonomy" id="1008152"/>
    <lineage>
        <taxon>Archaea</taxon>
        <taxon>Methanobacteriati</taxon>
        <taxon>Methanobacteriota</taxon>
        <taxon>Stenosarchaea group</taxon>
        <taxon>Halobacteria</taxon>
        <taxon>Halobacteriales</taxon>
        <taxon>Haladaptataceae</taxon>
        <taxon>Haladaptatus</taxon>
    </lineage>
</organism>
<keyword evidence="3" id="KW-1185">Reference proteome</keyword>
<accession>A0AAV3UHB5</accession>
<name>A0AAV3UHB5_9EURY</name>
<dbReference type="AlphaFoldDB" id="A0AAV3UHB5"/>
<evidence type="ECO:0000259" key="1">
    <source>
        <dbReference type="Pfam" id="PF08530"/>
    </source>
</evidence>
<protein>
    <recommendedName>
        <fullName evidence="1">Xaa-Pro dipeptidyl-peptidase C-terminal domain-containing protein</fullName>
    </recommendedName>
</protein>
<feature type="domain" description="Xaa-Pro dipeptidyl-peptidase C-terminal" evidence="1">
    <location>
        <begin position="10"/>
        <end position="79"/>
    </location>
</feature>
<dbReference type="InterPro" id="IPR008979">
    <property type="entry name" value="Galactose-bd-like_sf"/>
</dbReference>